<protein>
    <submittedName>
        <fullName evidence="2">Uncharacterized protein</fullName>
    </submittedName>
</protein>
<accession>G0UCQ6</accession>
<evidence type="ECO:0000256" key="1">
    <source>
        <dbReference type="SAM" id="Phobius"/>
    </source>
</evidence>
<dbReference type="VEuPathDB" id="TriTrypDB:TvY486_1111000"/>
<sequence>MHACRPERTSGSGGSSEELVILHALLSYLFTLFPLHKFSWSLCVCVCVCVCAFTFIPSLNLVFCGHFSSLHCVCLPLVSHGLSKFSVSCRPLPSSFVDHCDGSHVPCSCSIFHYYYYFFPFFLNNNNNNNFLHPFLLSFHAFLRAISE</sequence>
<name>G0UCQ6_TRYVY</name>
<keyword evidence="1" id="KW-0812">Transmembrane</keyword>
<reference evidence="2" key="1">
    <citation type="journal article" date="2012" name="Proc. Natl. Acad. Sci. U.S.A.">
        <title>Antigenic diversity is generated by distinct evolutionary mechanisms in African trypanosome species.</title>
        <authorList>
            <person name="Jackson A.P."/>
            <person name="Berry A."/>
            <person name="Aslett M."/>
            <person name="Allison H.C."/>
            <person name="Burton P."/>
            <person name="Vavrova-Anderson J."/>
            <person name="Brown R."/>
            <person name="Browne H."/>
            <person name="Corton N."/>
            <person name="Hauser H."/>
            <person name="Gamble J."/>
            <person name="Gilderthorp R."/>
            <person name="Marcello L."/>
            <person name="McQuillan J."/>
            <person name="Otto T.D."/>
            <person name="Quail M.A."/>
            <person name="Sanders M.J."/>
            <person name="van Tonder A."/>
            <person name="Ginger M.L."/>
            <person name="Field M.C."/>
            <person name="Barry J.D."/>
            <person name="Hertz-Fowler C."/>
            <person name="Berriman M."/>
        </authorList>
    </citation>
    <scope>NUCLEOTIDE SEQUENCE</scope>
    <source>
        <strain evidence="2">Y486</strain>
    </source>
</reference>
<keyword evidence="1" id="KW-0472">Membrane</keyword>
<feature type="transmembrane region" description="Helical" evidence="1">
    <location>
        <begin position="42"/>
        <end position="63"/>
    </location>
</feature>
<dbReference type="AlphaFoldDB" id="G0UCQ6"/>
<evidence type="ECO:0000313" key="2">
    <source>
        <dbReference type="EMBL" id="CCC53616.1"/>
    </source>
</evidence>
<proteinExistence type="predicted"/>
<keyword evidence="1" id="KW-1133">Transmembrane helix</keyword>
<gene>
    <name evidence="2" type="ORF">TVY486_1111000</name>
</gene>
<dbReference type="EMBL" id="HE573027">
    <property type="protein sequence ID" value="CCC53616.1"/>
    <property type="molecule type" value="Genomic_DNA"/>
</dbReference>
<organism evidence="2">
    <name type="scientific">Trypanosoma vivax (strain Y486)</name>
    <dbReference type="NCBI Taxonomy" id="1055687"/>
    <lineage>
        <taxon>Eukaryota</taxon>
        <taxon>Discoba</taxon>
        <taxon>Euglenozoa</taxon>
        <taxon>Kinetoplastea</taxon>
        <taxon>Metakinetoplastina</taxon>
        <taxon>Trypanosomatida</taxon>
        <taxon>Trypanosomatidae</taxon>
        <taxon>Trypanosoma</taxon>
        <taxon>Duttonella</taxon>
    </lineage>
</organism>